<sequence length="722" mass="80395">MGFYTVKPESLESLESLPHLFRTCSKPLYPQSAADIAALLVIAAFSAIYLLRGTVWDRPDSHHYILFERPQQNDDHKHPRLEATRNIAQKLEESDNDCVIFWGSQSGTGEGFARRLAKECQQRFSLATIVADLSDYDPETIRLVPLSKLVVFILSTYGEGDPSDNALGFWDWVTKDLGDSALLCNLRYAAFGLGNSNYQHYNRVITVVTELLDQQGAQRLIAVGKSDDAARSTEEDFMAWKEEFFAAIALQLQLEEHPVVYQATLSVSKAESLKFSDLHQDDPSQFQGQSKASTKTSATRPLNIKAARELFQVGSRNCVHMEVDIGEHPGLAYKTGDHIGIWPTNPETEVENLLRALGRQAQGDMPLQLQSLSAETRLKLPTPTTLNTLSRFHLEICAPLSRDAMLGLAEFAPTTDAKAFVTELSRDSKRYQELISHTHITLGRFLELASPELAWKDLPLSWVIETLPSFQPRYYSISSSSVLSPYRIAITALVAADPLPVILPGKVAAVVNGVATNYLHTLSQALNSDNPDVTVSKVIPYHLPTSGKPYIYAHIRRSKFKLPVSKTTPVIMIAAGTGVAPFRAFLTERAKVAASAEVGAMRLFFGCRNPNEDYIYRDELESIQEKLCANGTGDLKIITAYSRTKDSKVYVQDRVMEHIAEVLQLLEDGASLYVCGRTAMAKEVGRRVVDGARRQRGLGQTMAEEWLETLKRQGKWKEDVWG</sequence>
<dbReference type="GO" id="GO:0050660">
    <property type="term" value="F:flavin adenine dinucleotide binding"/>
    <property type="evidence" value="ECO:0007669"/>
    <property type="project" value="TreeGrafter"/>
</dbReference>
<dbReference type="InterPro" id="IPR017927">
    <property type="entry name" value="FAD-bd_FR_type"/>
</dbReference>
<dbReference type="PANTHER" id="PTHR19384:SF108">
    <property type="entry name" value="NADPH--CYTOCHROME P450 REDUCTASE"/>
    <property type="match status" value="1"/>
</dbReference>
<dbReference type="InterPro" id="IPR001709">
    <property type="entry name" value="Flavoprot_Pyr_Nucl_cyt_Rdtase"/>
</dbReference>
<keyword evidence="12 19" id="KW-0560">Oxidoreductase</keyword>
<dbReference type="InterPro" id="IPR001094">
    <property type="entry name" value="Flavdoxin-like"/>
</dbReference>
<keyword evidence="10" id="KW-0752">Steroid biosynthesis</keyword>
<evidence type="ECO:0000256" key="18">
    <source>
        <dbReference type="ARBA" id="ARBA00049342"/>
    </source>
</evidence>
<feature type="region of interest" description="Disordered" evidence="20">
    <location>
        <begin position="279"/>
        <end position="299"/>
    </location>
</feature>
<dbReference type="FunFam" id="3.40.50.80:FF:000032">
    <property type="entry name" value="NADPH-dependent diflavin oxidoreductase 1"/>
    <property type="match status" value="1"/>
</dbReference>
<protein>
    <recommendedName>
        <fullName evidence="19">NADPH--cytochrome P450 reductase</fullName>
        <ecNumber evidence="19">1.6.2.4</ecNumber>
    </recommendedName>
</protein>
<keyword evidence="13" id="KW-0756">Sterol biosynthesis</keyword>
<evidence type="ECO:0000256" key="15">
    <source>
        <dbReference type="ARBA" id="ARBA00023136"/>
    </source>
</evidence>
<dbReference type="Pfam" id="PF00667">
    <property type="entry name" value="FAD_binding_1"/>
    <property type="match status" value="1"/>
</dbReference>
<dbReference type="PROSITE" id="PS50902">
    <property type="entry name" value="FLAVODOXIN_LIKE"/>
    <property type="match status" value="1"/>
</dbReference>
<dbReference type="Pfam" id="PF00258">
    <property type="entry name" value="Flavodoxin_1"/>
    <property type="match status" value="1"/>
</dbReference>
<evidence type="ECO:0000256" key="7">
    <source>
        <dbReference type="ARBA" id="ARBA00022824"/>
    </source>
</evidence>
<evidence type="ECO:0000256" key="1">
    <source>
        <dbReference type="ARBA" id="ARBA00001917"/>
    </source>
</evidence>
<evidence type="ECO:0000256" key="6">
    <source>
        <dbReference type="ARBA" id="ARBA00022692"/>
    </source>
</evidence>
<dbReference type="InterPro" id="IPR023173">
    <property type="entry name" value="NADPH_Cyt_P450_Rdtase_alpha"/>
</dbReference>
<dbReference type="InterPro" id="IPR029039">
    <property type="entry name" value="Flavoprotein-like_sf"/>
</dbReference>
<evidence type="ECO:0000256" key="12">
    <source>
        <dbReference type="ARBA" id="ARBA00023002"/>
    </source>
</evidence>
<dbReference type="Proteomes" id="UP001358417">
    <property type="component" value="Unassembled WGS sequence"/>
</dbReference>
<evidence type="ECO:0000256" key="11">
    <source>
        <dbReference type="ARBA" id="ARBA00022989"/>
    </source>
</evidence>
<dbReference type="SUPFAM" id="SSF63380">
    <property type="entry name" value="Riboflavin synthase domain-like"/>
    <property type="match status" value="1"/>
</dbReference>
<dbReference type="GeneID" id="89981147"/>
<evidence type="ECO:0000259" key="22">
    <source>
        <dbReference type="PROSITE" id="PS51384"/>
    </source>
</evidence>
<dbReference type="SUPFAM" id="SSF52218">
    <property type="entry name" value="Flavoproteins"/>
    <property type="match status" value="1"/>
</dbReference>
<evidence type="ECO:0000256" key="16">
    <source>
        <dbReference type="ARBA" id="ARBA00023166"/>
    </source>
</evidence>
<comment type="catalytic activity">
    <reaction evidence="18 19">
        <text>2 oxidized [cytochrome P450] + NADPH = 2 reduced [cytochrome P450] + NADP(+) + H(+)</text>
        <dbReference type="Rhea" id="RHEA:24040"/>
        <dbReference type="Rhea" id="RHEA-COMP:14627"/>
        <dbReference type="Rhea" id="RHEA-COMP:14628"/>
        <dbReference type="ChEBI" id="CHEBI:15378"/>
        <dbReference type="ChEBI" id="CHEBI:55376"/>
        <dbReference type="ChEBI" id="CHEBI:57783"/>
        <dbReference type="ChEBI" id="CHEBI:58349"/>
        <dbReference type="ChEBI" id="CHEBI:60344"/>
        <dbReference type="EC" id="1.6.2.4"/>
    </reaction>
</comment>
<dbReference type="GO" id="GO:0005829">
    <property type="term" value="C:cytosol"/>
    <property type="evidence" value="ECO:0007669"/>
    <property type="project" value="TreeGrafter"/>
</dbReference>
<evidence type="ECO:0000256" key="5">
    <source>
        <dbReference type="ARBA" id="ARBA00022643"/>
    </source>
</evidence>
<dbReference type="Gene3D" id="3.40.50.360">
    <property type="match status" value="1"/>
</dbReference>
<keyword evidence="24" id="KW-1185">Reference proteome</keyword>
<evidence type="ECO:0000256" key="3">
    <source>
        <dbReference type="ARBA" id="ARBA00022516"/>
    </source>
</evidence>
<comment type="caution">
    <text evidence="23">The sequence shown here is derived from an EMBL/GenBank/DDBJ whole genome shotgun (WGS) entry which is preliminary data.</text>
</comment>
<comment type="subcellular location">
    <subcellularLocation>
        <location evidence="19">Endoplasmic reticulum membrane</location>
    </subcellularLocation>
</comment>
<evidence type="ECO:0000256" key="8">
    <source>
        <dbReference type="ARBA" id="ARBA00022827"/>
    </source>
</evidence>
<evidence type="ECO:0000256" key="20">
    <source>
        <dbReference type="SAM" id="MobiDB-lite"/>
    </source>
</evidence>
<keyword evidence="9 19" id="KW-0521">NADP</keyword>
<feature type="compositionally biased region" description="Polar residues" evidence="20">
    <location>
        <begin position="283"/>
        <end position="299"/>
    </location>
</feature>
<keyword evidence="11" id="KW-1133">Transmembrane helix</keyword>
<dbReference type="GO" id="GO:0003958">
    <property type="term" value="F:NADPH-hemoprotein reductase activity"/>
    <property type="evidence" value="ECO:0007669"/>
    <property type="project" value="UniProtKB-EC"/>
</dbReference>
<dbReference type="SUPFAM" id="SSF52343">
    <property type="entry name" value="Ferredoxin reductase-like, C-terminal NADP-linked domain"/>
    <property type="match status" value="1"/>
</dbReference>
<dbReference type="PRINTS" id="PR00369">
    <property type="entry name" value="FLAVODOXIN"/>
</dbReference>
<evidence type="ECO:0000256" key="10">
    <source>
        <dbReference type="ARBA" id="ARBA00022955"/>
    </source>
</evidence>
<dbReference type="PROSITE" id="PS51384">
    <property type="entry name" value="FAD_FR"/>
    <property type="match status" value="1"/>
</dbReference>
<dbReference type="Pfam" id="PF00175">
    <property type="entry name" value="NAD_binding_1"/>
    <property type="match status" value="1"/>
</dbReference>
<proteinExistence type="inferred from homology"/>
<evidence type="ECO:0000256" key="2">
    <source>
        <dbReference type="ARBA" id="ARBA00001974"/>
    </source>
</evidence>
<dbReference type="AlphaFoldDB" id="A0AAV9NH36"/>
<accession>A0AAV9NH36</accession>
<evidence type="ECO:0000256" key="13">
    <source>
        <dbReference type="ARBA" id="ARBA00023011"/>
    </source>
</evidence>
<comment type="function">
    <text evidence="19">This enzyme is required for electron transfer from NADP to cytochrome P450.</text>
</comment>
<dbReference type="InterPro" id="IPR023208">
    <property type="entry name" value="P450R"/>
</dbReference>
<evidence type="ECO:0000256" key="4">
    <source>
        <dbReference type="ARBA" id="ARBA00022630"/>
    </source>
</evidence>
<dbReference type="InterPro" id="IPR008254">
    <property type="entry name" value="Flavodoxin/NO_synth"/>
</dbReference>
<dbReference type="InterPro" id="IPR017938">
    <property type="entry name" value="Riboflavin_synthase-like_b-brl"/>
</dbReference>
<dbReference type="GO" id="GO:0010181">
    <property type="term" value="F:FMN binding"/>
    <property type="evidence" value="ECO:0007669"/>
    <property type="project" value="InterPro"/>
</dbReference>
<keyword evidence="17" id="KW-0753">Steroid metabolism</keyword>
<keyword evidence="4" id="KW-0285">Flavoprotein</keyword>
<dbReference type="PIRSF" id="PIRSF000208">
    <property type="entry name" value="P450R"/>
    <property type="match status" value="1"/>
</dbReference>
<dbReference type="GO" id="GO:0005789">
    <property type="term" value="C:endoplasmic reticulum membrane"/>
    <property type="evidence" value="ECO:0007669"/>
    <property type="project" value="UniProtKB-SubCell"/>
</dbReference>
<dbReference type="PRINTS" id="PR00371">
    <property type="entry name" value="FPNCR"/>
</dbReference>
<keyword evidence="14" id="KW-0443">Lipid metabolism</keyword>
<dbReference type="RefSeq" id="XP_064707692.1">
    <property type="nucleotide sequence ID" value="XM_064856516.1"/>
</dbReference>
<evidence type="ECO:0000313" key="23">
    <source>
        <dbReference type="EMBL" id="KAK5055261.1"/>
    </source>
</evidence>
<dbReference type="FunFam" id="3.40.50.360:FF:000036">
    <property type="entry name" value="NADPH--cytochrome P450 reductase"/>
    <property type="match status" value="1"/>
</dbReference>
<feature type="domain" description="FAD-binding FR-type" evidence="22">
    <location>
        <begin position="297"/>
        <end position="547"/>
    </location>
</feature>
<organism evidence="23 24">
    <name type="scientific">Exophiala bonariae</name>
    <dbReference type="NCBI Taxonomy" id="1690606"/>
    <lineage>
        <taxon>Eukaryota</taxon>
        <taxon>Fungi</taxon>
        <taxon>Dikarya</taxon>
        <taxon>Ascomycota</taxon>
        <taxon>Pezizomycotina</taxon>
        <taxon>Eurotiomycetes</taxon>
        <taxon>Chaetothyriomycetidae</taxon>
        <taxon>Chaetothyriales</taxon>
        <taxon>Herpotrichiellaceae</taxon>
        <taxon>Exophiala</taxon>
    </lineage>
</organism>
<dbReference type="InterPro" id="IPR001433">
    <property type="entry name" value="OxRdtase_FAD/NAD-bd"/>
</dbReference>
<keyword evidence="3" id="KW-0444">Lipid biosynthesis</keyword>
<dbReference type="Gene3D" id="3.40.50.80">
    <property type="entry name" value="Nucleotide-binding domain of ferredoxin-NADP reductase (FNR) module"/>
    <property type="match status" value="1"/>
</dbReference>
<dbReference type="GO" id="GO:0016126">
    <property type="term" value="P:sterol biosynthetic process"/>
    <property type="evidence" value="ECO:0007669"/>
    <property type="project" value="UniProtKB-KW"/>
</dbReference>
<comment type="cofactor">
    <cofactor evidence="1">
        <name>FMN</name>
        <dbReference type="ChEBI" id="CHEBI:58210"/>
    </cofactor>
</comment>
<evidence type="ECO:0000313" key="24">
    <source>
        <dbReference type="Proteomes" id="UP001358417"/>
    </source>
</evidence>
<reference evidence="23 24" key="1">
    <citation type="submission" date="2023-08" db="EMBL/GenBank/DDBJ databases">
        <title>Black Yeasts Isolated from many extreme environments.</title>
        <authorList>
            <person name="Coleine C."/>
            <person name="Stajich J.E."/>
            <person name="Selbmann L."/>
        </authorList>
    </citation>
    <scope>NUCLEOTIDE SEQUENCE [LARGE SCALE GENOMIC DNA]</scope>
    <source>
        <strain evidence="23 24">CCFEE 5792</strain>
    </source>
</reference>
<evidence type="ECO:0000256" key="14">
    <source>
        <dbReference type="ARBA" id="ARBA00023098"/>
    </source>
</evidence>
<comment type="cofactor">
    <cofactor evidence="2">
        <name>FAD</name>
        <dbReference type="ChEBI" id="CHEBI:57692"/>
    </cofactor>
</comment>
<keyword evidence="16" id="KW-1207">Sterol metabolism</keyword>
<evidence type="ECO:0000256" key="19">
    <source>
        <dbReference type="PIRNR" id="PIRNR000208"/>
    </source>
</evidence>
<dbReference type="PANTHER" id="PTHR19384">
    <property type="entry name" value="NITRIC OXIDE SYNTHASE-RELATED"/>
    <property type="match status" value="1"/>
</dbReference>
<evidence type="ECO:0000256" key="17">
    <source>
        <dbReference type="ARBA" id="ARBA00023221"/>
    </source>
</evidence>
<evidence type="ECO:0000259" key="21">
    <source>
        <dbReference type="PROSITE" id="PS50902"/>
    </source>
</evidence>
<keyword evidence="15 19" id="KW-0472">Membrane</keyword>
<dbReference type="InterPro" id="IPR003097">
    <property type="entry name" value="CysJ-like_FAD-binding"/>
</dbReference>
<dbReference type="Gene3D" id="2.40.30.10">
    <property type="entry name" value="Translation factors"/>
    <property type="match status" value="1"/>
</dbReference>
<dbReference type="Gene3D" id="1.20.990.10">
    <property type="entry name" value="NADPH-cytochrome p450 Reductase, Chain A, domain 3"/>
    <property type="match status" value="1"/>
</dbReference>
<dbReference type="EC" id="1.6.2.4" evidence="19"/>
<dbReference type="EMBL" id="JAVRRD010000009">
    <property type="protein sequence ID" value="KAK5055261.1"/>
    <property type="molecule type" value="Genomic_DNA"/>
</dbReference>
<name>A0AAV9NH36_9EURO</name>
<dbReference type="InterPro" id="IPR039261">
    <property type="entry name" value="FNR_nucleotide-bd"/>
</dbReference>
<keyword evidence="6" id="KW-0812">Transmembrane</keyword>
<evidence type="ECO:0000256" key="9">
    <source>
        <dbReference type="ARBA" id="ARBA00022857"/>
    </source>
</evidence>
<keyword evidence="5" id="KW-0288">FMN</keyword>
<comment type="similarity">
    <text evidence="19">In the C-terminal section; belongs to the flavoprotein pyridine nucleotide cytochrome reductase family.</text>
</comment>
<feature type="domain" description="Flavodoxin-like" evidence="21">
    <location>
        <begin position="98"/>
        <end position="245"/>
    </location>
</feature>
<gene>
    <name evidence="23" type="ORF">LTR84_013011</name>
</gene>
<keyword evidence="8" id="KW-0274">FAD</keyword>
<keyword evidence="7 19" id="KW-0256">Endoplasmic reticulum</keyword>